<dbReference type="EMBL" id="CAJVQC010052864">
    <property type="protein sequence ID" value="CAG8792126.1"/>
    <property type="molecule type" value="Genomic_DNA"/>
</dbReference>
<organism evidence="1 2">
    <name type="scientific">Racocetra persica</name>
    <dbReference type="NCBI Taxonomy" id="160502"/>
    <lineage>
        <taxon>Eukaryota</taxon>
        <taxon>Fungi</taxon>
        <taxon>Fungi incertae sedis</taxon>
        <taxon>Mucoromycota</taxon>
        <taxon>Glomeromycotina</taxon>
        <taxon>Glomeromycetes</taxon>
        <taxon>Diversisporales</taxon>
        <taxon>Gigasporaceae</taxon>
        <taxon>Racocetra</taxon>
    </lineage>
</organism>
<comment type="caution">
    <text evidence="1">The sequence shown here is derived from an EMBL/GenBank/DDBJ whole genome shotgun (WGS) entry which is preliminary data.</text>
</comment>
<sequence length="239" mass="27228">SKTNPEIQQNFSMTTRIWANIITVPNKWNILKFEVDLYDCKMGEMLSNKWPSLGKQATAYFLDSIEIRVSPNPLKVGMIVPRNYKPQQPNQVTEYLEGDETNKGFDCQFGGEIGTTSKIGIQGKISCDTKNAHSTKSIMTSKWKLGRQQNCHYANIALHDMKLKPKILKQYPKMVHTLEISFKSIKNFNKDFAALNKQQFIHGDLIVTLGDDKGDKLGANDTKHDSEIMDIERKPMQTD</sequence>
<evidence type="ECO:0000313" key="1">
    <source>
        <dbReference type="EMBL" id="CAG8792126.1"/>
    </source>
</evidence>
<proteinExistence type="predicted"/>
<keyword evidence="2" id="KW-1185">Reference proteome</keyword>
<name>A0ACA9RG57_9GLOM</name>
<protein>
    <submittedName>
        <fullName evidence="1">19645_t:CDS:1</fullName>
    </submittedName>
</protein>
<accession>A0ACA9RG57</accession>
<feature type="non-terminal residue" evidence="1">
    <location>
        <position position="1"/>
    </location>
</feature>
<gene>
    <name evidence="1" type="ORF">RPERSI_LOCUS19342</name>
</gene>
<evidence type="ECO:0000313" key="2">
    <source>
        <dbReference type="Proteomes" id="UP000789920"/>
    </source>
</evidence>
<reference evidence="1" key="1">
    <citation type="submission" date="2021-06" db="EMBL/GenBank/DDBJ databases">
        <authorList>
            <person name="Kallberg Y."/>
            <person name="Tangrot J."/>
            <person name="Rosling A."/>
        </authorList>
    </citation>
    <scope>NUCLEOTIDE SEQUENCE</scope>
    <source>
        <strain evidence="1">MA461A</strain>
    </source>
</reference>
<dbReference type="Proteomes" id="UP000789920">
    <property type="component" value="Unassembled WGS sequence"/>
</dbReference>